<dbReference type="PANTHER" id="PTHR30065:SF1">
    <property type="entry name" value="SURFACE PRESENTATION OF ANTIGENS PROTEIN SPAR"/>
    <property type="match status" value="1"/>
</dbReference>
<keyword evidence="4 10" id="KW-1003">Cell membrane</keyword>
<feature type="transmembrane region" description="Helical" evidence="10">
    <location>
        <begin position="98"/>
        <end position="117"/>
    </location>
</feature>
<keyword evidence="11" id="KW-0282">Flagellum</keyword>
<dbReference type="NCBIfam" id="TIGR01400">
    <property type="entry name" value="fliR"/>
    <property type="match status" value="1"/>
</dbReference>
<dbReference type="RefSeq" id="WP_163302143.1">
    <property type="nucleotide sequence ID" value="NZ_JAAGRQ010000036.1"/>
</dbReference>
<sequence>MDLFNFDPATIFSFFLTLLRVSLILFLLPVFGGSILPTPIKGAMCLVLSLAIWPKLSFPGVLLPGNPWMIALMLFGEIIMGLLLDVVVRFLFAAVQTAGHYIGFSMGFAMMNVLDPLTGTQEPITGHLLYQTTMLIFLALNGHLFLLQAMGDSFHLVPPGGLLINPELGDHILLFSSHIFTLALKIASPVIASLFLVDLALALISRAAPQMNVLFVGFPLKIGVGFLFLILIFTTLARYVGDYILEMGVIYNAILKSSG</sequence>
<keyword evidence="8 10" id="KW-0975">Bacterial flagellum</keyword>
<feature type="transmembrane region" description="Helical" evidence="10">
    <location>
        <begin position="213"/>
        <end position="237"/>
    </location>
</feature>
<feature type="transmembrane region" description="Helical" evidence="10">
    <location>
        <begin position="171"/>
        <end position="201"/>
    </location>
</feature>
<dbReference type="Pfam" id="PF01311">
    <property type="entry name" value="Bac_export_1"/>
    <property type="match status" value="1"/>
</dbReference>
<reference evidence="11 12" key="1">
    <citation type="submission" date="2020-02" db="EMBL/GenBank/DDBJ databases">
        <title>Comparative genomics of sulfur disproportionating microorganisms.</title>
        <authorList>
            <person name="Ward L.M."/>
            <person name="Bertran E."/>
            <person name="Johnston D.T."/>
        </authorList>
    </citation>
    <scope>NUCLEOTIDE SEQUENCE [LARGE SCALE GENOMIC DNA]</scope>
    <source>
        <strain evidence="11 12">DSM 3696</strain>
    </source>
</reference>
<dbReference type="AlphaFoldDB" id="A0A7K3NLW7"/>
<evidence type="ECO:0000256" key="10">
    <source>
        <dbReference type="RuleBase" id="RU362071"/>
    </source>
</evidence>
<feature type="transmembrane region" description="Helical" evidence="10">
    <location>
        <begin position="12"/>
        <end position="32"/>
    </location>
</feature>
<keyword evidence="6 10" id="KW-1133">Transmembrane helix</keyword>
<keyword evidence="5 10" id="KW-0812">Transmembrane</keyword>
<evidence type="ECO:0000256" key="9">
    <source>
        <dbReference type="NCBIfam" id="TIGR01400"/>
    </source>
</evidence>
<comment type="function">
    <text evidence="1 10">Role in flagellar biosynthesis.</text>
</comment>
<dbReference type="PRINTS" id="PR00953">
    <property type="entry name" value="TYPE3IMRPROT"/>
</dbReference>
<dbReference type="GO" id="GO:0006605">
    <property type="term" value="P:protein targeting"/>
    <property type="evidence" value="ECO:0007669"/>
    <property type="project" value="UniProtKB-UniRule"/>
</dbReference>
<gene>
    <name evidence="11" type="primary">fliR</name>
    <name evidence="11" type="ORF">G3N56_10120</name>
</gene>
<proteinExistence type="inferred from homology"/>
<evidence type="ECO:0000256" key="4">
    <source>
        <dbReference type="ARBA" id="ARBA00022475"/>
    </source>
</evidence>
<feature type="transmembrane region" description="Helical" evidence="10">
    <location>
        <begin position="129"/>
        <end position="151"/>
    </location>
</feature>
<keyword evidence="11" id="KW-0969">Cilium</keyword>
<dbReference type="GO" id="GO:0005886">
    <property type="term" value="C:plasma membrane"/>
    <property type="evidence" value="ECO:0007669"/>
    <property type="project" value="UniProtKB-SubCell"/>
</dbReference>
<evidence type="ECO:0000313" key="12">
    <source>
        <dbReference type="Proteomes" id="UP000469724"/>
    </source>
</evidence>
<dbReference type="InterPro" id="IPR002010">
    <property type="entry name" value="T3SS_IM_R"/>
</dbReference>
<comment type="similarity">
    <text evidence="2 10">Belongs to the FliR/MopE/SpaR family.</text>
</comment>
<accession>A0A7K3NLW7</accession>
<feature type="transmembrane region" description="Helical" evidence="10">
    <location>
        <begin position="68"/>
        <end position="92"/>
    </location>
</feature>
<evidence type="ECO:0000256" key="6">
    <source>
        <dbReference type="ARBA" id="ARBA00022989"/>
    </source>
</evidence>
<evidence type="ECO:0000313" key="11">
    <source>
        <dbReference type="EMBL" id="NDY57097.1"/>
    </source>
</evidence>
<evidence type="ECO:0000256" key="3">
    <source>
        <dbReference type="ARBA" id="ARBA00021717"/>
    </source>
</evidence>
<keyword evidence="12" id="KW-1185">Reference proteome</keyword>
<keyword evidence="7 10" id="KW-0472">Membrane</keyword>
<dbReference type="PANTHER" id="PTHR30065">
    <property type="entry name" value="FLAGELLAR BIOSYNTHETIC PROTEIN FLIR"/>
    <property type="match status" value="1"/>
</dbReference>
<dbReference type="GO" id="GO:0009425">
    <property type="term" value="C:bacterial-type flagellum basal body"/>
    <property type="evidence" value="ECO:0007669"/>
    <property type="project" value="UniProtKB-SubCell"/>
</dbReference>
<evidence type="ECO:0000256" key="8">
    <source>
        <dbReference type="ARBA" id="ARBA00023143"/>
    </source>
</evidence>
<evidence type="ECO:0000256" key="7">
    <source>
        <dbReference type="ARBA" id="ARBA00023136"/>
    </source>
</evidence>
<dbReference type="Proteomes" id="UP000469724">
    <property type="component" value="Unassembled WGS sequence"/>
</dbReference>
<evidence type="ECO:0000256" key="2">
    <source>
        <dbReference type="ARBA" id="ARBA00009772"/>
    </source>
</evidence>
<name>A0A7K3NLW7_9BACT</name>
<dbReference type="EMBL" id="JAAGRQ010000036">
    <property type="protein sequence ID" value="NDY57097.1"/>
    <property type="molecule type" value="Genomic_DNA"/>
</dbReference>
<keyword evidence="11" id="KW-0966">Cell projection</keyword>
<comment type="subcellular location">
    <subcellularLocation>
        <location evidence="10">Cell membrane</location>
        <topology evidence="10">Multi-pass membrane protein</topology>
    </subcellularLocation>
    <subcellularLocation>
        <location evidence="10">Bacterial flagellum basal body</location>
    </subcellularLocation>
</comment>
<comment type="caution">
    <text evidence="11">The sequence shown here is derived from an EMBL/GenBank/DDBJ whole genome shotgun (WGS) entry which is preliminary data.</text>
</comment>
<organism evidence="11 12">
    <name type="scientific">Desulfolutivibrio sulfodismutans</name>
    <dbReference type="NCBI Taxonomy" id="63561"/>
    <lineage>
        <taxon>Bacteria</taxon>
        <taxon>Pseudomonadati</taxon>
        <taxon>Thermodesulfobacteriota</taxon>
        <taxon>Desulfovibrionia</taxon>
        <taxon>Desulfovibrionales</taxon>
        <taxon>Desulfovibrionaceae</taxon>
        <taxon>Desulfolutivibrio</taxon>
    </lineage>
</organism>
<evidence type="ECO:0000256" key="5">
    <source>
        <dbReference type="ARBA" id="ARBA00022692"/>
    </source>
</evidence>
<protein>
    <recommendedName>
        <fullName evidence="3 9">Flagellar biosynthetic protein FliR</fullName>
    </recommendedName>
</protein>
<dbReference type="InterPro" id="IPR006303">
    <property type="entry name" value="FliR"/>
</dbReference>
<dbReference type="GO" id="GO:0044780">
    <property type="term" value="P:bacterial-type flagellum assembly"/>
    <property type="evidence" value="ECO:0007669"/>
    <property type="project" value="UniProtKB-UniRule"/>
</dbReference>
<evidence type="ECO:0000256" key="1">
    <source>
        <dbReference type="ARBA" id="ARBA00002578"/>
    </source>
</evidence>
<feature type="transmembrane region" description="Helical" evidence="10">
    <location>
        <begin position="38"/>
        <end position="56"/>
    </location>
</feature>